<protein>
    <submittedName>
        <fullName evidence="2">(northern house mosquito) hypothetical protein</fullName>
    </submittedName>
</protein>
<feature type="compositionally biased region" description="Polar residues" evidence="1">
    <location>
        <begin position="1"/>
        <end position="11"/>
    </location>
</feature>
<sequence length="130" mass="14339">MFGASLFQNPRQGGDAGAATVRSADHRTLHGRSRRYGRAGEAKRRNALLFPAADQPHARRTRGGREIRRRCAAHCGQDAQIQVQTNEQIWLNPGGEPDEQSFHDANAGCEEQSRQLRQTTVGVSPRPKLG</sequence>
<reference evidence="2" key="1">
    <citation type="submission" date="2021-05" db="EMBL/GenBank/DDBJ databases">
        <authorList>
            <person name="Alioto T."/>
            <person name="Alioto T."/>
            <person name="Gomez Garrido J."/>
        </authorList>
    </citation>
    <scope>NUCLEOTIDE SEQUENCE</scope>
</reference>
<name>A0A8D8B5D5_CULPI</name>
<feature type="region of interest" description="Disordered" evidence="1">
    <location>
        <begin position="92"/>
        <end position="130"/>
    </location>
</feature>
<dbReference type="EMBL" id="HBUE01059388">
    <property type="protein sequence ID" value="CAG6467929.1"/>
    <property type="molecule type" value="Transcribed_RNA"/>
</dbReference>
<organism evidence="2">
    <name type="scientific">Culex pipiens</name>
    <name type="common">House mosquito</name>
    <dbReference type="NCBI Taxonomy" id="7175"/>
    <lineage>
        <taxon>Eukaryota</taxon>
        <taxon>Metazoa</taxon>
        <taxon>Ecdysozoa</taxon>
        <taxon>Arthropoda</taxon>
        <taxon>Hexapoda</taxon>
        <taxon>Insecta</taxon>
        <taxon>Pterygota</taxon>
        <taxon>Neoptera</taxon>
        <taxon>Endopterygota</taxon>
        <taxon>Diptera</taxon>
        <taxon>Nematocera</taxon>
        <taxon>Culicoidea</taxon>
        <taxon>Culicidae</taxon>
        <taxon>Culicinae</taxon>
        <taxon>Culicini</taxon>
        <taxon>Culex</taxon>
        <taxon>Culex</taxon>
    </lineage>
</organism>
<accession>A0A8D8B5D5</accession>
<proteinExistence type="predicted"/>
<evidence type="ECO:0000256" key="1">
    <source>
        <dbReference type="SAM" id="MobiDB-lite"/>
    </source>
</evidence>
<evidence type="ECO:0000313" key="2">
    <source>
        <dbReference type="EMBL" id="CAG6467929.1"/>
    </source>
</evidence>
<dbReference type="EMBL" id="HBUE01059389">
    <property type="protein sequence ID" value="CAG6467931.1"/>
    <property type="molecule type" value="Transcribed_RNA"/>
</dbReference>
<dbReference type="AlphaFoldDB" id="A0A8D8B5D5"/>
<dbReference type="EMBL" id="HBUE01059390">
    <property type="protein sequence ID" value="CAG6467933.1"/>
    <property type="molecule type" value="Transcribed_RNA"/>
</dbReference>
<feature type="region of interest" description="Disordered" evidence="1">
    <location>
        <begin position="1"/>
        <end position="44"/>
    </location>
</feature>